<protein>
    <submittedName>
        <fullName evidence="1">Uncharacterized protein</fullName>
    </submittedName>
</protein>
<dbReference type="SUPFAM" id="SSF56672">
    <property type="entry name" value="DNA/RNA polymerases"/>
    <property type="match status" value="1"/>
</dbReference>
<sequence length="606" mass="70284">MQSRIITCGRFDSCISFSSEIIKKSTAVRRIFAPNPNKIKPFQFTPISTDGHNVLHENGVEELDAFLARHTVSNSPPLIVLTNHEYLAALEKVSLRKCKLYVLEDRFPLFPRLRYAPSLKTNLATLCRLLRKVRQLGVVASSFSRDQSTRHLHRIARSLKFKSDLDRFFFLSLREGHHEVYKHIEERANRVVVALDFNSMFADCLRGKFCEPRHLKHRFFDQVNVAIDELEEGIYRVVLRGALPGFFLEHHPFLYRKLGRSFNFQLNVGDSVHALLHKIELLHFTRFFESVEVKEGFYSHKTIEHPLSKAAESLYARRRHARSRGDDVLEQFCKSSLQLMHSATNQRYKRCTNFSSSLDLRDFLESNFNISLDTLTSAKDLQRFMHQSAYFSAHQHSDKVSLDHIDIDTAKTIYCLSSGVLANARVKIIGAIERFLSFDSVEICYSNIDSVHISIDRDKLDEFLWKFNDLIGGALGQMKVEAIADRGYWFDVGRYWLFKGDHVTQFRNKGFNDGRSPNAFVTRRRAYVHHEDEAFSYLQPLLIYIEKSFSYTKKLGADRKGSTDFLRFSIQEIKTSEAMAESEAKEILRSRERKVRLLKRISGEAR</sequence>
<evidence type="ECO:0000313" key="2">
    <source>
        <dbReference type="Proteomes" id="UP001161294"/>
    </source>
</evidence>
<organism evidence="1 2">
    <name type="scientific">Comamonas aquatica</name>
    <dbReference type="NCBI Taxonomy" id="225991"/>
    <lineage>
        <taxon>Bacteria</taxon>
        <taxon>Pseudomonadati</taxon>
        <taxon>Pseudomonadota</taxon>
        <taxon>Betaproteobacteria</taxon>
        <taxon>Burkholderiales</taxon>
        <taxon>Comamonadaceae</taxon>
        <taxon>Comamonas</taxon>
    </lineage>
</organism>
<evidence type="ECO:0000313" key="1">
    <source>
        <dbReference type="EMBL" id="MDH2007445.1"/>
    </source>
</evidence>
<dbReference type="AlphaFoldDB" id="A0AA42W501"/>
<reference evidence="1" key="1">
    <citation type="submission" date="2022-09" db="EMBL/GenBank/DDBJ databases">
        <title>Intensive care unit water sources are persistently colonized with multi-drug resistant bacteria and are the site of extensive horizontal gene transfer of antibiotic resistance genes.</title>
        <authorList>
            <person name="Diorio-Toth L."/>
        </authorList>
    </citation>
    <scope>NUCLEOTIDE SEQUENCE</scope>
    <source>
        <strain evidence="1">GD03686</strain>
    </source>
</reference>
<dbReference type="InterPro" id="IPR043502">
    <property type="entry name" value="DNA/RNA_pol_sf"/>
</dbReference>
<name>A0AA42W501_9BURK</name>
<gene>
    <name evidence="1" type="ORF">N5J23_18290</name>
</gene>
<dbReference type="Proteomes" id="UP001161294">
    <property type="component" value="Unassembled WGS sequence"/>
</dbReference>
<proteinExistence type="predicted"/>
<accession>A0AA42W501</accession>
<dbReference type="EMBL" id="JAOCJW010000082">
    <property type="protein sequence ID" value="MDH2007445.1"/>
    <property type="molecule type" value="Genomic_DNA"/>
</dbReference>
<dbReference type="RefSeq" id="WP_279851997.1">
    <property type="nucleotide sequence ID" value="NZ_JAOCIB010000036.1"/>
</dbReference>
<comment type="caution">
    <text evidence="1">The sequence shown here is derived from an EMBL/GenBank/DDBJ whole genome shotgun (WGS) entry which is preliminary data.</text>
</comment>